<dbReference type="Proteomes" id="UP000054166">
    <property type="component" value="Unassembled WGS sequence"/>
</dbReference>
<sequence>MGGFNPHITVGPLEGGVIVSSLLFGAVTIQVDVYCRKYPHDRWPLKTLVAFVWLLELAHTVCIMDSLFVMTIKQRGQTIEGTPKSFSAGFFFSGCVGPVVQAFFANRAAKCFDKPHLAILCWTLAVFRFLCSIVMTATSFTRPTIAQFDARWQWVVTTALVNEVCVDLLIATSLCYFLMQNRRLSIHKRTIRLLDRLIAMTVSTGLITSVMAIIILICFLTMPENYLWLALAMCQAKLFSNSMLASLNGRSMLRHDQEQDTEVLPGNSKSNSLIFHRKSVVLTTCINLSSFLTNEVPEDPDSPHQENIHTNKSPEHNLKEHATNVSGIDMSTMADVS</sequence>
<evidence type="ECO:0000259" key="3">
    <source>
        <dbReference type="Pfam" id="PF20152"/>
    </source>
</evidence>
<dbReference type="PANTHER" id="PTHR40465">
    <property type="entry name" value="CHROMOSOME 1, WHOLE GENOME SHOTGUN SEQUENCE"/>
    <property type="match status" value="1"/>
</dbReference>
<evidence type="ECO:0000256" key="2">
    <source>
        <dbReference type="SAM" id="Phobius"/>
    </source>
</evidence>
<dbReference type="AlphaFoldDB" id="A0A0C3BMW1"/>
<evidence type="ECO:0000313" key="4">
    <source>
        <dbReference type="EMBL" id="KIM78607.1"/>
    </source>
</evidence>
<name>A0A0C3BMW1_PILCF</name>
<reference evidence="4 5" key="1">
    <citation type="submission" date="2014-04" db="EMBL/GenBank/DDBJ databases">
        <authorList>
            <consortium name="DOE Joint Genome Institute"/>
            <person name="Kuo A."/>
            <person name="Tarkka M."/>
            <person name="Buscot F."/>
            <person name="Kohler A."/>
            <person name="Nagy L.G."/>
            <person name="Floudas D."/>
            <person name="Copeland A."/>
            <person name="Barry K.W."/>
            <person name="Cichocki N."/>
            <person name="Veneault-Fourrey C."/>
            <person name="LaButti K."/>
            <person name="Lindquist E.A."/>
            <person name="Lipzen A."/>
            <person name="Lundell T."/>
            <person name="Morin E."/>
            <person name="Murat C."/>
            <person name="Sun H."/>
            <person name="Tunlid A."/>
            <person name="Henrissat B."/>
            <person name="Grigoriev I.V."/>
            <person name="Hibbett D.S."/>
            <person name="Martin F."/>
            <person name="Nordberg H.P."/>
            <person name="Cantor M.N."/>
            <person name="Hua S.X."/>
        </authorList>
    </citation>
    <scope>NUCLEOTIDE SEQUENCE [LARGE SCALE GENOMIC DNA]</scope>
    <source>
        <strain evidence="4 5">F 1598</strain>
    </source>
</reference>
<dbReference type="HOGENOM" id="CLU_046025_0_1_1"/>
<proteinExistence type="predicted"/>
<accession>A0A0C3BMW1</accession>
<protein>
    <recommendedName>
        <fullName evidence="3">DUF6534 domain-containing protein</fullName>
    </recommendedName>
</protein>
<keyword evidence="5" id="KW-1185">Reference proteome</keyword>
<dbReference type="EMBL" id="KN833015">
    <property type="protein sequence ID" value="KIM78607.1"/>
    <property type="molecule type" value="Genomic_DNA"/>
</dbReference>
<feature type="transmembrane region" description="Helical" evidence="2">
    <location>
        <begin position="117"/>
        <end position="140"/>
    </location>
</feature>
<dbReference type="Pfam" id="PF20152">
    <property type="entry name" value="DUF6534"/>
    <property type="match status" value="1"/>
</dbReference>
<dbReference type="OrthoDB" id="3231781at2759"/>
<gene>
    <name evidence="4" type="ORF">PILCRDRAFT_824240</name>
</gene>
<keyword evidence="2" id="KW-0812">Transmembrane</keyword>
<feature type="transmembrane region" description="Helical" evidence="2">
    <location>
        <begin position="47"/>
        <end position="68"/>
    </location>
</feature>
<feature type="transmembrane region" description="Helical" evidence="2">
    <location>
        <begin position="15"/>
        <end position="35"/>
    </location>
</feature>
<feature type="transmembrane region" description="Helical" evidence="2">
    <location>
        <begin position="88"/>
        <end position="105"/>
    </location>
</feature>
<organism evidence="4 5">
    <name type="scientific">Piloderma croceum (strain F 1598)</name>
    <dbReference type="NCBI Taxonomy" id="765440"/>
    <lineage>
        <taxon>Eukaryota</taxon>
        <taxon>Fungi</taxon>
        <taxon>Dikarya</taxon>
        <taxon>Basidiomycota</taxon>
        <taxon>Agaricomycotina</taxon>
        <taxon>Agaricomycetes</taxon>
        <taxon>Agaricomycetidae</taxon>
        <taxon>Atheliales</taxon>
        <taxon>Atheliaceae</taxon>
        <taxon>Piloderma</taxon>
    </lineage>
</organism>
<dbReference type="InterPro" id="IPR045339">
    <property type="entry name" value="DUF6534"/>
</dbReference>
<feature type="compositionally biased region" description="Basic and acidic residues" evidence="1">
    <location>
        <begin position="301"/>
        <end position="321"/>
    </location>
</feature>
<evidence type="ECO:0000256" key="1">
    <source>
        <dbReference type="SAM" id="MobiDB-lite"/>
    </source>
</evidence>
<dbReference type="InParanoid" id="A0A0C3BMW1"/>
<feature type="transmembrane region" description="Helical" evidence="2">
    <location>
        <begin position="197"/>
        <end position="222"/>
    </location>
</feature>
<feature type="region of interest" description="Disordered" evidence="1">
    <location>
        <begin position="296"/>
        <end position="321"/>
    </location>
</feature>
<feature type="transmembrane region" description="Helical" evidence="2">
    <location>
        <begin position="152"/>
        <end position="177"/>
    </location>
</feature>
<evidence type="ECO:0000313" key="5">
    <source>
        <dbReference type="Proteomes" id="UP000054166"/>
    </source>
</evidence>
<keyword evidence="2" id="KW-1133">Transmembrane helix</keyword>
<reference evidence="5" key="2">
    <citation type="submission" date="2015-01" db="EMBL/GenBank/DDBJ databases">
        <title>Evolutionary Origins and Diversification of the Mycorrhizal Mutualists.</title>
        <authorList>
            <consortium name="DOE Joint Genome Institute"/>
            <consortium name="Mycorrhizal Genomics Consortium"/>
            <person name="Kohler A."/>
            <person name="Kuo A."/>
            <person name="Nagy L.G."/>
            <person name="Floudas D."/>
            <person name="Copeland A."/>
            <person name="Barry K.W."/>
            <person name="Cichocki N."/>
            <person name="Veneault-Fourrey C."/>
            <person name="LaButti K."/>
            <person name="Lindquist E.A."/>
            <person name="Lipzen A."/>
            <person name="Lundell T."/>
            <person name="Morin E."/>
            <person name="Murat C."/>
            <person name="Riley R."/>
            <person name="Ohm R."/>
            <person name="Sun H."/>
            <person name="Tunlid A."/>
            <person name="Henrissat B."/>
            <person name="Grigoriev I.V."/>
            <person name="Hibbett D.S."/>
            <person name="Martin F."/>
        </authorList>
    </citation>
    <scope>NUCLEOTIDE SEQUENCE [LARGE SCALE GENOMIC DNA]</scope>
    <source>
        <strain evidence="5">F 1598</strain>
    </source>
</reference>
<dbReference type="STRING" id="765440.A0A0C3BMW1"/>
<feature type="domain" description="DUF6534" evidence="3">
    <location>
        <begin position="164"/>
        <end position="251"/>
    </location>
</feature>
<dbReference type="PANTHER" id="PTHR40465:SF1">
    <property type="entry name" value="DUF6534 DOMAIN-CONTAINING PROTEIN"/>
    <property type="match status" value="1"/>
</dbReference>
<keyword evidence="2" id="KW-0472">Membrane</keyword>